<feature type="compositionally biased region" description="Basic and acidic residues" evidence="1">
    <location>
        <begin position="257"/>
        <end position="275"/>
    </location>
</feature>
<evidence type="ECO:0000313" key="3">
    <source>
        <dbReference type="Proteomes" id="UP000283269"/>
    </source>
</evidence>
<protein>
    <submittedName>
        <fullName evidence="2">Uncharacterized protein</fullName>
    </submittedName>
</protein>
<name>A0A409WFP1_PSICY</name>
<dbReference type="EMBL" id="NHYD01003440">
    <property type="protein sequence ID" value="PPQ77303.1"/>
    <property type="molecule type" value="Genomic_DNA"/>
</dbReference>
<dbReference type="Proteomes" id="UP000283269">
    <property type="component" value="Unassembled WGS sequence"/>
</dbReference>
<proteinExistence type="predicted"/>
<reference evidence="2 3" key="1">
    <citation type="journal article" date="2018" name="Evol. Lett.">
        <title>Horizontal gene cluster transfer increased hallucinogenic mushroom diversity.</title>
        <authorList>
            <person name="Reynolds H.T."/>
            <person name="Vijayakumar V."/>
            <person name="Gluck-Thaler E."/>
            <person name="Korotkin H.B."/>
            <person name="Matheny P.B."/>
            <person name="Slot J.C."/>
        </authorList>
    </citation>
    <scope>NUCLEOTIDE SEQUENCE [LARGE SCALE GENOMIC DNA]</scope>
    <source>
        <strain evidence="2 3">2631</strain>
    </source>
</reference>
<organism evidence="2 3">
    <name type="scientific">Psilocybe cyanescens</name>
    <dbReference type="NCBI Taxonomy" id="93625"/>
    <lineage>
        <taxon>Eukaryota</taxon>
        <taxon>Fungi</taxon>
        <taxon>Dikarya</taxon>
        <taxon>Basidiomycota</taxon>
        <taxon>Agaricomycotina</taxon>
        <taxon>Agaricomycetes</taxon>
        <taxon>Agaricomycetidae</taxon>
        <taxon>Agaricales</taxon>
        <taxon>Agaricineae</taxon>
        <taxon>Strophariaceae</taxon>
        <taxon>Psilocybe</taxon>
    </lineage>
</organism>
<gene>
    <name evidence="2" type="ORF">CVT25_010886</name>
</gene>
<comment type="caution">
    <text evidence="2">The sequence shown here is derived from an EMBL/GenBank/DDBJ whole genome shotgun (WGS) entry which is preliminary data.</text>
</comment>
<dbReference type="AlphaFoldDB" id="A0A409WFP1"/>
<dbReference type="OrthoDB" id="2984700at2759"/>
<accession>A0A409WFP1</accession>
<evidence type="ECO:0000313" key="2">
    <source>
        <dbReference type="EMBL" id="PPQ77303.1"/>
    </source>
</evidence>
<keyword evidence="3" id="KW-1185">Reference proteome</keyword>
<dbReference type="InParanoid" id="A0A409WFP1"/>
<feature type="region of interest" description="Disordered" evidence="1">
    <location>
        <begin position="257"/>
        <end position="281"/>
    </location>
</feature>
<evidence type="ECO:0000256" key="1">
    <source>
        <dbReference type="SAM" id="MobiDB-lite"/>
    </source>
</evidence>
<sequence>MHSQGLPLSLSGRLSPAISSGFESGLGLGLQESGRLNSFNSDASSGDHVRITMKTRVAVRDKNPHRFQVVPLRDVTKDVLSQAELSSRLMVPSTPASYLCTSSRKIVSYSQPRLIHSSLSAQSLWNKSGKENRHSEAGGTELNARTLGSLDSKASLSSITFSRVEGNATLAERDLNREETKPASIPHLPSNWTTQSKPAVLSNLPSKDSFNNSVNFAPITYATSQSLHIQKRSRNEALNFGSLSHFPLDLKVEHTPVERISRNETREPKNLDSAKPRSKKRHAMYTPPLFLPYFEKRASSELENPDKDERQVLHEAINDKKARQDATSDMVQLDNDRTICLEFQDFDACLDDQDIPRRILQDPFDICSSGSIDFLPIDSPLHYSSPKSGNLSSRLRLSLNCQKAPRTLCSDRLSGAVVYPKMVLELFVELDKAIESWSTKNM</sequence>